<reference evidence="1 2" key="1">
    <citation type="submission" date="2019-11" db="EMBL/GenBank/DDBJ databases">
        <title>Spirosoma endbachense sp. nov., isolated from a natural salt meadow.</title>
        <authorList>
            <person name="Rojas J."/>
            <person name="Ambika Manirajan B."/>
            <person name="Ratering S."/>
            <person name="Suarez C."/>
            <person name="Geissler-Plaum R."/>
            <person name="Schnell S."/>
        </authorList>
    </citation>
    <scope>NUCLEOTIDE SEQUENCE [LARGE SCALE GENOMIC DNA]</scope>
    <source>
        <strain evidence="1 2">I-24</strain>
    </source>
</reference>
<proteinExistence type="predicted"/>
<name>A0A6P1VSZ2_9BACT</name>
<dbReference type="AlphaFoldDB" id="A0A6P1VSZ2"/>
<dbReference type="KEGG" id="senf:GJR95_08785"/>
<sequence length="173" mass="18892">MKSLLIVVLFGGIICCSMTRVGLTVDNIHTTISRPVLTKYILTGTVTNATVNKTGSVEMELTEISDKTYRCSGKFDEKILFGRFDLYGRAFVDLNAPSALSIKFEGVLKFGNGDGSGFAPDTKAAFLTTLNIFSDNVTGSYLIGEIPNSSYSKLKQNGLYNLRIKSKVRLNPN</sequence>
<protein>
    <submittedName>
        <fullName evidence="1">Uncharacterized protein</fullName>
    </submittedName>
</protein>
<dbReference type="RefSeq" id="WP_162385524.1">
    <property type="nucleotide sequence ID" value="NZ_CP045997.1"/>
</dbReference>
<gene>
    <name evidence="1" type="ORF">GJR95_08785</name>
</gene>
<dbReference type="Proteomes" id="UP000464577">
    <property type="component" value="Chromosome"/>
</dbReference>
<dbReference type="EMBL" id="CP045997">
    <property type="protein sequence ID" value="QHV95110.1"/>
    <property type="molecule type" value="Genomic_DNA"/>
</dbReference>
<keyword evidence="2" id="KW-1185">Reference proteome</keyword>
<evidence type="ECO:0000313" key="1">
    <source>
        <dbReference type="EMBL" id="QHV95110.1"/>
    </source>
</evidence>
<organism evidence="1 2">
    <name type="scientific">Spirosoma endbachense</name>
    <dbReference type="NCBI Taxonomy" id="2666025"/>
    <lineage>
        <taxon>Bacteria</taxon>
        <taxon>Pseudomonadati</taxon>
        <taxon>Bacteroidota</taxon>
        <taxon>Cytophagia</taxon>
        <taxon>Cytophagales</taxon>
        <taxon>Cytophagaceae</taxon>
        <taxon>Spirosoma</taxon>
    </lineage>
</organism>
<accession>A0A6P1VSZ2</accession>
<evidence type="ECO:0000313" key="2">
    <source>
        <dbReference type="Proteomes" id="UP000464577"/>
    </source>
</evidence>